<dbReference type="EMBL" id="CP059733">
    <property type="protein sequence ID" value="WDE07710.1"/>
    <property type="molecule type" value="Genomic_DNA"/>
</dbReference>
<dbReference type="AlphaFoldDB" id="A0AAF0CC90"/>
<proteinExistence type="predicted"/>
<dbReference type="KEGG" id="tvd:SG34_012910"/>
<reference evidence="2 3" key="2">
    <citation type="journal article" date="2022" name="Mar. Drugs">
        <title>Bioassay-Guided Fractionation Leads to the Detection of Cholic Acid Generated by the Rare Thalassomonas sp.</title>
        <authorList>
            <person name="Pheiffer F."/>
            <person name="Schneider Y.K."/>
            <person name="Hansen E.H."/>
            <person name="Andersen J.H."/>
            <person name="Isaksson J."/>
            <person name="Busche T."/>
            <person name="R C."/>
            <person name="Kalinowski J."/>
            <person name="Zyl L.V."/>
            <person name="Trindade M."/>
        </authorList>
    </citation>
    <scope>NUCLEOTIDE SEQUENCE [LARGE SCALE GENOMIC DNA]</scope>
    <source>
        <strain evidence="2 3">XOM25</strain>
    </source>
</reference>
<keyword evidence="3" id="KW-1185">Reference proteome</keyword>
<dbReference type="Pfam" id="PF13946">
    <property type="entry name" value="DUF4214"/>
    <property type="match status" value="1"/>
</dbReference>
<accession>A0AAF0CC90</accession>
<sequence length="89" mass="10228">MKNAVSAMDAGESKVSVIRDILYSDEHLSLFISTQYLRLLERSAEPSAIEAWKNRMKSGLNQQGLIKELLLSQEYFDLSMKKGYERNNK</sequence>
<dbReference type="InterPro" id="IPR025282">
    <property type="entry name" value="DUF4214"/>
</dbReference>
<dbReference type="RefSeq" id="WP_274038610.1">
    <property type="nucleotide sequence ID" value="NZ_CP059733.1"/>
</dbReference>
<name>A0AAF0CC90_9GAMM</name>
<dbReference type="Proteomes" id="UP000032352">
    <property type="component" value="Chromosome"/>
</dbReference>
<organism evidence="2 3">
    <name type="scientific">Thalassomonas viridans</name>
    <dbReference type="NCBI Taxonomy" id="137584"/>
    <lineage>
        <taxon>Bacteria</taxon>
        <taxon>Pseudomonadati</taxon>
        <taxon>Pseudomonadota</taxon>
        <taxon>Gammaproteobacteria</taxon>
        <taxon>Alteromonadales</taxon>
        <taxon>Colwelliaceae</taxon>
        <taxon>Thalassomonas</taxon>
    </lineage>
</organism>
<evidence type="ECO:0000313" key="2">
    <source>
        <dbReference type="EMBL" id="WDE07710.1"/>
    </source>
</evidence>
<evidence type="ECO:0000259" key="1">
    <source>
        <dbReference type="Pfam" id="PF13946"/>
    </source>
</evidence>
<reference evidence="2 3" key="1">
    <citation type="journal article" date="2015" name="Genome Announc.">
        <title>Draft Genome Sequences of Marine Isolates of Thalassomonas viridans and Thalassomonas actiniarum.</title>
        <authorList>
            <person name="Olonade I."/>
            <person name="van Zyl L.J."/>
            <person name="Trindade M."/>
        </authorList>
    </citation>
    <scope>NUCLEOTIDE SEQUENCE [LARGE SCALE GENOMIC DNA]</scope>
    <source>
        <strain evidence="2 3">XOM25</strain>
    </source>
</reference>
<evidence type="ECO:0000313" key="3">
    <source>
        <dbReference type="Proteomes" id="UP000032352"/>
    </source>
</evidence>
<protein>
    <submittedName>
        <fullName evidence="2">DUF4214 domain-containing protein</fullName>
    </submittedName>
</protein>
<gene>
    <name evidence="2" type="ORF">SG34_012910</name>
</gene>
<feature type="domain" description="DUF4214" evidence="1">
    <location>
        <begin position="30"/>
        <end position="75"/>
    </location>
</feature>